<dbReference type="AlphaFoldDB" id="A0AAC9I546"/>
<dbReference type="EMBL" id="CP017479">
    <property type="protein sequence ID" value="AOW09855.1"/>
    <property type="molecule type" value="Genomic_DNA"/>
</dbReference>
<reference evidence="1 2" key="1">
    <citation type="submission" date="2016-10" db="EMBL/GenBank/DDBJ databases">
        <title>Flavobacterium gilvum sp. nov., isolated from stream water.</title>
        <authorList>
            <person name="Shin S.-K."/>
            <person name="Cho Y.-J."/>
            <person name="Yi H."/>
        </authorList>
    </citation>
    <scope>NUCLEOTIDE SEQUENCE [LARGE SCALE GENOMIC DNA]</scope>
    <source>
        <strain evidence="1 2">EM1308</strain>
    </source>
</reference>
<proteinExistence type="predicted"/>
<name>A0AAC9I546_9FLAO</name>
<sequence length="182" mass="21792">MTKDELINEIQIAFKDVILEDGIGLWEGQGIDDYADNKTILQLRKKDERNNWQNIAYQDLADCASSLSFFDAKGMRFHLPKFIMFDILEEELRIKQNLFSPDVLFTLSYNLDEEYQQNRFSLLNNPQIQSIIHYLKYKQQEIIQEYQEYAIECNTSIEAIYEDTKYIELNITIEKWKQNFFE</sequence>
<dbReference type="Pfam" id="PF20461">
    <property type="entry name" value="DUF6714"/>
    <property type="match status" value="1"/>
</dbReference>
<protein>
    <submittedName>
        <fullName evidence="1">Uncharacterized protein</fullName>
    </submittedName>
</protein>
<dbReference type="KEGG" id="fgl:EM308_10245"/>
<dbReference type="RefSeq" id="WP_051877884.1">
    <property type="nucleotide sequence ID" value="NZ_CP017479.1"/>
</dbReference>
<organism evidence="1 2">
    <name type="scientific">Flavobacterium gilvum</name>
    <dbReference type="NCBI Taxonomy" id="1492737"/>
    <lineage>
        <taxon>Bacteria</taxon>
        <taxon>Pseudomonadati</taxon>
        <taxon>Bacteroidota</taxon>
        <taxon>Flavobacteriia</taxon>
        <taxon>Flavobacteriales</taxon>
        <taxon>Flavobacteriaceae</taxon>
        <taxon>Flavobacterium</taxon>
    </lineage>
</organism>
<evidence type="ECO:0000313" key="2">
    <source>
        <dbReference type="Proteomes" id="UP000175968"/>
    </source>
</evidence>
<dbReference type="Proteomes" id="UP000175968">
    <property type="component" value="Chromosome"/>
</dbReference>
<accession>A0AAC9I546</accession>
<dbReference type="InterPro" id="IPR046560">
    <property type="entry name" value="DUF6714"/>
</dbReference>
<keyword evidence="2" id="KW-1185">Reference proteome</keyword>
<evidence type="ECO:0000313" key="1">
    <source>
        <dbReference type="EMBL" id="AOW09855.1"/>
    </source>
</evidence>
<gene>
    <name evidence="1" type="ORF">EM308_10245</name>
</gene>